<organism evidence="1 2">
    <name type="scientific">Eleutherodactylus coqui</name>
    <name type="common">Puerto Rican coqui</name>
    <dbReference type="NCBI Taxonomy" id="57060"/>
    <lineage>
        <taxon>Eukaryota</taxon>
        <taxon>Metazoa</taxon>
        <taxon>Chordata</taxon>
        <taxon>Craniata</taxon>
        <taxon>Vertebrata</taxon>
        <taxon>Euteleostomi</taxon>
        <taxon>Amphibia</taxon>
        <taxon>Batrachia</taxon>
        <taxon>Anura</taxon>
        <taxon>Neobatrachia</taxon>
        <taxon>Hyloidea</taxon>
        <taxon>Eleutherodactylidae</taxon>
        <taxon>Eleutherodactylinae</taxon>
        <taxon>Eleutherodactylus</taxon>
        <taxon>Eleutherodactylus</taxon>
    </lineage>
</organism>
<dbReference type="Proteomes" id="UP000770717">
    <property type="component" value="Unassembled WGS sequence"/>
</dbReference>
<proteinExistence type="predicted"/>
<comment type="caution">
    <text evidence="1">The sequence shown here is derived from an EMBL/GenBank/DDBJ whole genome shotgun (WGS) entry which is preliminary data.</text>
</comment>
<keyword evidence="2" id="KW-1185">Reference proteome</keyword>
<gene>
    <name evidence="1" type="ORF">GDO78_004746</name>
</gene>
<dbReference type="AlphaFoldDB" id="A0A8J6ET12"/>
<sequence>MSLRLESSGPCQKRPWSPRAWRPHLAHLRN</sequence>
<dbReference type="EMBL" id="WNTK01000013">
    <property type="protein sequence ID" value="KAG9474613.1"/>
    <property type="molecule type" value="Genomic_DNA"/>
</dbReference>
<protein>
    <submittedName>
        <fullName evidence="1">Uncharacterized protein</fullName>
    </submittedName>
</protein>
<accession>A0A8J6ET12</accession>
<reference evidence="1" key="1">
    <citation type="thesis" date="2020" institute="ProQuest LLC" country="789 East Eisenhower Parkway, Ann Arbor, MI, USA">
        <title>Comparative Genomics and Chromosome Evolution.</title>
        <authorList>
            <person name="Mudd A.B."/>
        </authorList>
    </citation>
    <scope>NUCLEOTIDE SEQUENCE</scope>
    <source>
        <strain evidence="1">HN-11 Male</strain>
        <tissue evidence="1">Kidney and liver</tissue>
    </source>
</reference>
<evidence type="ECO:0000313" key="2">
    <source>
        <dbReference type="Proteomes" id="UP000770717"/>
    </source>
</evidence>
<evidence type="ECO:0000313" key="1">
    <source>
        <dbReference type="EMBL" id="KAG9474613.1"/>
    </source>
</evidence>
<name>A0A8J6ET12_ELECQ</name>
<dbReference type="OrthoDB" id="5792412at2759"/>